<keyword evidence="3" id="KW-1185">Reference proteome</keyword>
<comment type="caution">
    <text evidence="2">The sequence shown here is derived from an EMBL/GenBank/DDBJ whole genome shotgun (WGS) entry which is preliminary data.</text>
</comment>
<reference evidence="2 3" key="1">
    <citation type="submission" date="2021-06" db="EMBL/GenBank/DDBJ databases">
        <authorList>
            <person name="Palmer J.M."/>
        </authorList>
    </citation>
    <scope>NUCLEOTIDE SEQUENCE [LARGE SCALE GENOMIC DNA]</scope>
    <source>
        <strain evidence="3">if_2019</strain>
        <tissue evidence="2">Muscle</tissue>
    </source>
</reference>
<keyword evidence="1" id="KW-1133">Transmembrane helix</keyword>
<dbReference type="EMBL" id="JAHRIQ010029748">
    <property type="protein sequence ID" value="MEQ2231022.1"/>
    <property type="molecule type" value="Genomic_DNA"/>
</dbReference>
<evidence type="ECO:0000313" key="3">
    <source>
        <dbReference type="Proteomes" id="UP001482620"/>
    </source>
</evidence>
<name>A0ABV0THM4_9TELE</name>
<dbReference type="Proteomes" id="UP001482620">
    <property type="component" value="Unassembled WGS sequence"/>
</dbReference>
<protein>
    <submittedName>
        <fullName evidence="2">Uncharacterized protein</fullName>
    </submittedName>
</protein>
<proteinExistence type="predicted"/>
<keyword evidence="1" id="KW-0812">Transmembrane</keyword>
<gene>
    <name evidence="2" type="ORF">ILYODFUR_035137</name>
</gene>
<evidence type="ECO:0000256" key="1">
    <source>
        <dbReference type="SAM" id="Phobius"/>
    </source>
</evidence>
<evidence type="ECO:0000313" key="2">
    <source>
        <dbReference type="EMBL" id="MEQ2231022.1"/>
    </source>
</evidence>
<organism evidence="2 3">
    <name type="scientific">Ilyodon furcidens</name>
    <name type="common">goldbreast splitfin</name>
    <dbReference type="NCBI Taxonomy" id="33524"/>
    <lineage>
        <taxon>Eukaryota</taxon>
        <taxon>Metazoa</taxon>
        <taxon>Chordata</taxon>
        <taxon>Craniata</taxon>
        <taxon>Vertebrata</taxon>
        <taxon>Euteleostomi</taxon>
        <taxon>Actinopterygii</taxon>
        <taxon>Neopterygii</taxon>
        <taxon>Teleostei</taxon>
        <taxon>Neoteleostei</taxon>
        <taxon>Acanthomorphata</taxon>
        <taxon>Ovalentaria</taxon>
        <taxon>Atherinomorphae</taxon>
        <taxon>Cyprinodontiformes</taxon>
        <taxon>Goodeidae</taxon>
        <taxon>Ilyodon</taxon>
    </lineage>
</organism>
<feature type="transmembrane region" description="Helical" evidence="1">
    <location>
        <begin position="42"/>
        <end position="63"/>
    </location>
</feature>
<keyword evidence="1" id="KW-0472">Membrane</keyword>
<sequence>MLQACVFLTVGLCGGLLPTDYLHTRLLIVPDLTANFRPSLITLELIIGFAILVVLPSILMGVFRFLHVSLVLLSILNKSVIFSTSLNIFPSAINVLIKVRCSSEQCLERPIFVRFSERKAFTTCAGVIFK</sequence>
<accession>A0ABV0THM4</accession>